<evidence type="ECO:0000256" key="1">
    <source>
        <dbReference type="SAM" id="Phobius"/>
    </source>
</evidence>
<reference evidence="2 3" key="1">
    <citation type="submission" date="2019-03" db="EMBL/GenBank/DDBJ databases">
        <title>Genomics of glacier-inhabiting Cryobacterium strains.</title>
        <authorList>
            <person name="Liu Q."/>
            <person name="Xin Y.-H."/>
        </authorList>
    </citation>
    <scope>NUCLEOTIDE SEQUENCE [LARGE SCALE GENOMIC DNA]</scope>
    <source>
        <strain evidence="2 3">MDB2-B</strain>
    </source>
</reference>
<protein>
    <recommendedName>
        <fullName evidence="4">DUF1345 domain-containing protein</fullName>
    </recommendedName>
</protein>
<keyword evidence="1" id="KW-0812">Transmembrane</keyword>
<feature type="transmembrane region" description="Helical" evidence="1">
    <location>
        <begin position="105"/>
        <end position="125"/>
    </location>
</feature>
<keyword evidence="1" id="KW-1133">Transmembrane helix</keyword>
<name>A0ABY2ID60_9MICO</name>
<organism evidence="2 3">
    <name type="scientific">Cryobacterium algoricola</name>
    <dbReference type="NCBI Taxonomy" id="1259183"/>
    <lineage>
        <taxon>Bacteria</taxon>
        <taxon>Bacillati</taxon>
        <taxon>Actinomycetota</taxon>
        <taxon>Actinomycetes</taxon>
        <taxon>Micrococcales</taxon>
        <taxon>Microbacteriaceae</taxon>
        <taxon>Cryobacterium</taxon>
    </lineage>
</organism>
<feature type="transmembrane region" description="Helical" evidence="1">
    <location>
        <begin position="195"/>
        <end position="215"/>
    </location>
</feature>
<comment type="caution">
    <text evidence="2">The sequence shown here is derived from an EMBL/GenBank/DDBJ whole genome shotgun (WGS) entry which is preliminary data.</text>
</comment>
<evidence type="ECO:0000313" key="3">
    <source>
        <dbReference type="Proteomes" id="UP000297608"/>
    </source>
</evidence>
<keyword evidence="1" id="KW-0472">Membrane</keyword>
<feature type="transmembrane region" description="Helical" evidence="1">
    <location>
        <begin position="71"/>
        <end position="93"/>
    </location>
</feature>
<evidence type="ECO:0000313" key="2">
    <source>
        <dbReference type="EMBL" id="TFB87408.1"/>
    </source>
</evidence>
<accession>A0ABY2ID60</accession>
<dbReference type="Proteomes" id="UP000297608">
    <property type="component" value="Unassembled WGS sequence"/>
</dbReference>
<proteinExistence type="predicted"/>
<feature type="transmembrane region" description="Helical" evidence="1">
    <location>
        <begin position="37"/>
        <end position="59"/>
    </location>
</feature>
<evidence type="ECO:0008006" key="4">
    <source>
        <dbReference type="Google" id="ProtNLM"/>
    </source>
</evidence>
<feature type="transmembrane region" description="Helical" evidence="1">
    <location>
        <begin position="15"/>
        <end position="31"/>
    </location>
</feature>
<dbReference type="EMBL" id="SOFG01000011">
    <property type="protein sequence ID" value="TFB87408.1"/>
    <property type="molecule type" value="Genomic_DNA"/>
</dbReference>
<dbReference type="SUPFAM" id="SSF81324">
    <property type="entry name" value="Voltage-gated potassium channels"/>
    <property type="match status" value="1"/>
</dbReference>
<keyword evidence="3" id="KW-1185">Reference proteome</keyword>
<sequence>MTVVTEPPKRHEHRWPVLAAVIVSLVLYLLIPEKVQLVPRWVVPSLGVLLVIPLTILNPRRLSKETTWSRWLSIGLATLLTLANQVTVVFTVGQLLYGHVSGPDVLLTAGQVWITNVLAFSLVYWELDRSGPIARRDAILWSTATADFRFPQHDGAPGGEDWRPGYFDYAYLSLNNMMAFSPTDVMPLTVRAKALMGYQALTGFVLLALVISRAVNILN</sequence>
<gene>
    <name evidence="2" type="ORF">E3O44_09885</name>
</gene>